<gene>
    <name evidence="4" type="ORF">TCIL3000_10_10890</name>
</gene>
<accession>G0UY43</accession>
<organism evidence="4">
    <name type="scientific">Trypanosoma congolense (strain IL3000)</name>
    <dbReference type="NCBI Taxonomy" id="1068625"/>
    <lineage>
        <taxon>Eukaryota</taxon>
        <taxon>Discoba</taxon>
        <taxon>Euglenozoa</taxon>
        <taxon>Kinetoplastea</taxon>
        <taxon>Metakinetoplastina</taxon>
        <taxon>Trypanosomatida</taxon>
        <taxon>Trypanosomatidae</taxon>
        <taxon>Trypanosoma</taxon>
        <taxon>Nannomonas</taxon>
    </lineage>
</organism>
<name>G0UY43_TRYCI</name>
<keyword evidence="1" id="KW-0863">Zinc-finger</keyword>
<feature type="region of interest" description="Disordered" evidence="2">
    <location>
        <begin position="176"/>
        <end position="200"/>
    </location>
</feature>
<dbReference type="PANTHER" id="PTHR37562">
    <property type="entry name" value="C3H1-TYPE DOMAIN-CONTAINING PROTEIN-RELATED"/>
    <property type="match status" value="1"/>
</dbReference>
<reference evidence="4" key="1">
    <citation type="journal article" date="2012" name="Proc. Natl. Acad. Sci. U.S.A.">
        <title>Antigenic diversity is generated by distinct evolutionary mechanisms in African trypanosome species.</title>
        <authorList>
            <person name="Jackson A.P."/>
            <person name="Berry A."/>
            <person name="Aslett M."/>
            <person name="Allison H.C."/>
            <person name="Burton P."/>
            <person name="Vavrova-Anderson J."/>
            <person name="Brown R."/>
            <person name="Browne H."/>
            <person name="Corton N."/>
            <person name="Hauser H."/>
            <person name="Gamble J."/>
            <person name="Gilderthorp R."/>
            <person name="Marcello L."/>
            <person name="McQuillan J."/>
            <person name="Otto T.D."/>
            <person name="Quail M.A."/>
            <person name="Sanders M.J."/>
            <person name="van Tonder A."/>
            <person name="Ginger M.L."/>
            <person name="Field M.C."/>
            <person name="Barry J.D."/>
            <person name="Hertz-Fowler C."/>
            <person name="Berriman M."/>
        </authorList>
    </citation>
    <scope>NUCLEOTIDE SEQUENCE</scope>
    <source>
        <strain evidence="4">IL3000</strain>
    </source>
</reference>
<dbReference type="AlphaFoldDB" id="G0UY43"/>
<evidence type="ECO:0000256" key="1">
    <source>
        <dbReference type="PROSITE-ProRule" id="PRU00723"/>
    </source>
</evidence>
<feature type="zinc finger region" description="C3H1-type" evidence="1">
    <location>
        <begin position="36"/>
        <end position="66"/>
    </location>
</feature>
<dbReference type="GO" id="GO:0008270">
    <property type="term" value="F:zinc ion binding"/>
    <property type="evidence" value="ECO:0007669"/>
    <property type="project" value="UniProtKB-KW"/>
</dbReference>
<keyword evidence="1" id="KW-0479">Metal-binding</keyword>
<evidence type="ECO:0000259" key="3">
    <source>
        <dbReference type="PROSITE" id="PS50103"/>
    </source>
</evidence>
<keyword evidence="1" id="KW-0862">Zinc</keyword>
<feature type="domain" description="C3H1-type" evidence="3">
    <location>
        <begin position="36"/>
        <end position="66"/>
    </location>
</feature>
<dbReference type="VEuPathDB" id="TriTrypDB:TcIL3000_10_10890"/>
<feature type="domain" description="C3H1-type" evidence="3">
    <location>
        <begin position="133"/>
        <end position="160"/>
    </location>
</feature>
<feature type="compositionally biased region" description="Polar residues" evidence="2">
    <location>
        <begin position="181"/>
        <end position="200"/>
    </location>
</feature>
<evidence type="ECO:0000313" key="4">
    <source>
        <dbReference type="EMBL" id="CCC94310.1"/>
    </source>
</evidence>
<sequence>MTEVSNTTQVIDSEFKYLYEVPSHLVAHIPDAHPRAPHLTACGSYRPCEPNSCPMGTGCKFVHADVDYTLLEGHPVHVNYIWRHESHCTYERRPPGDVLEVLMPNNKKPVDRIPSELVLATQAVLPRRRTRVKPLSHCAHYYFNGLCHRGVACNFVHAVTVNPNVEGDLPRIFCRSHRRQQSGGSKGSTKASIKSAGSNAPASIAVGTPLGFATMINKQALSMGSSDATFHNGVDGSEKLGLSGSITRHYEGGTSECNTHTDGAVSRRPRVYRHNPYGL</sequence>
<dbReference type="PROSITE" id="PS50103">
    <property type="entry name" value="ZF_C3H1"/>
    <property type="match status" value="2"/>
</dbReference>
<proteinExistence type="predicted"/>
<dbReference type="PANTHER" id="PTHR37562:SF5">
    <property type="entry name" value="C3H1-TYPE DOMAIN-CONTAINING PROTEIN"/>
    <property type="match status" value="1"/>
</dbReference>
<dbReference type="InterPro" id="IPR000571">
    <property type="entry name" value="Znf_CCCH"/>
</dbReference>
<dbReference type="EMBL" id="HE575323">
    <property type="protein sequence ID" value="CCC94310.1"/>
    <property type="molecule type" value="Genomic_DNA"/>
</dbReference>
<evidence type="ECO:0000256" key="2">
    <source>
        <dbReference type="SAM" id="MobiDB-lite"/>
    </source>
</evidence>
<protein>
    <submittedName>
        <fullName evidence="4">Uncharacterized protein TCIL3000_10_10890</fullName>
    </submittedName>
</protein>
<feature type="zinc finger region" description="C3H1-type" evidence="1">
    <location>
        <begin position="133"/>
        <end position="160"/>
    </location>
</feature>